<dbReference type="RefSeq" id="WP_161261899.1">
    <property type="nucleotide sequence ID" value="NZ_JAFBDC010000013.1"/>
</dbReference>
<organism evidence="2 3">
    <name type="scientific">Heliomicrobium gestii</name>
    <name type="common">Heliobacterium gestii</name>
    <dbReference type="NCBI Taxonomy" id="2699"/>
    <lineage>
        <taxon>Bacteria</taxon>
        <taxon>Bacillati</taxon>
        <taxon>Bacillota</taxon>
        <taxon>Clostridia</taxon>
        <taxon>Eubacteriales</taxon>
        <taxon>Heliobacteriaceae</taxon>
        <taxon>Heliomicrobium</taxon>
    </lineage>
</organism>
<dbReference type="InterPro" id="IPR003741">
    <property type="entry name" value="LUD_dom"/>
</dbReference>
<dbReference type="Pfam" id="PF02589">
    <property type="entry name" value="LUD_dom"/>
    <property type="match status" value="1"/>
</dbReference>
<evidence type="ECO:0000313" key="2">
    <source>
        <dbReference type="EMBL" id="MZP43334.1"/>
    </source>
</evidence>
<dbReference type="InterPro" id="IPR024185">
    <property type="entry name" value="FTHF_cligase-like_sf"/>
</dbReference>
<sequence>MAEAEFLRHLAEALGRPTPPKPAPLPDYRLPPRAVDSLDEAQRLDAFVLAFEAVNGRFFRAHDWDEATGIVRALLDELAIDEGQAAVWTGPELEPLRRAFPDLYSGGEATGIARRELGITWAHAAIAETGTLALMAGPGNGRATSVLPPAHLAIFSKNELVGTMGEVFERLGDQPFRALNFITGPSRTSDIEMDLTIGVHGPAQVIALYLETR</sequence>
<evidence type="ECO:0000259" key="1">
    <source>
        <dbReference type="Pfam" id="PF02589"/>
    </source>
</evidence>
<dbReference type="EMBL" id="WXEX01000007">
    <property type="protein sequence ID" value="MZP43334.1"/>
    <property type="molecule type" value="Genomic_DNA"/>
</dbReference>
<dbReference type="Gene3D" id="3.40.50.10420">
    <property type="entry name" value="NagB/RpiA/CoA transferase-like"/>
    <property type="match status" value="1"/>
</dbReference>
<feature type="domain" description="LUD" evidence="1">
    <location>
        <begin position="46"/>
        <end position="206"/>
    </location>
</feature>
<dbReference type="OrthoDB" id="9794157at2"/>
<name>A0A845LD83_HELGE</name>
<reference evidence="2 3" key="1">
    <citation type="submission" date="2020-01" db="EMBL/GenBank/DDBJ databases">
        <title>Whole genome sequence of Heliobacterium gestii DSM 11169.</title>
        <authorList>
            <person name="Kyndt J.A."/>
            <person name="Meyer T.E."/>
        </authorList>
    </citation>
    <scope>NUCLEOTIDE SEQUENCE [LARGE SCALE GENOMIC DNA]</scope>
    <source>
        <strain evidence="2 3">DSM 11169</strain>
    </source>
</reference>
<dbReference type="SUPFAM" id="SSF100950">
    <property type="entry name" value="NagB/RpiA/CoA transferase-like"/>
    <property type="match status" value="1"/>
</dbReference>
<dbReference type="PANTHER" id="PTHR43682">
    <property type="entry name" value="LACTATE UTILIZATION PROTEIN C"/>
    <property type="match status" value="1"/>
</dbReference>
<dbReference type="InterPro" id="IPR037171">
    <property type="entry name" value="NagB/RpiA_transferase-like"/>
</dbReference>
<dbReference type="PANTHER" id="PTHR43682:SF1">
    <property type="entry name" value="LACTATE UTILIZATION PROTEIN C"/>
    <property type="match status" value="1"/>
</dbReference>
<keyword evidence="3" id="KW-1185">Reference proteome</keyword>
<protein>
    <recommendedName>
        <fullName evidence="1">LUD domain-containing protein</fullName>
    </recommendedName>
</protein>
<dbReference type="AlphaFoldDB" id="A0A845LD83"/>
<evidence type="ECO:0000313" key="3">
    <source>
        <dbReference type="Proteomes" id="UP000471031"/>
    </source>
</evidence>
<gene>
    <name evidence="2" type="ORF">GTO89_09810</name>
</gene>
<dbReference type="Proteomes" id="UP000471031">
    <property type="component" value="Unassembled WGS sequence"/>
</dbReference>
<accession>A0A845LD83</accession>
<comment type="caution">
    <text evidence="2">The sequence shown here is derived from an EMBL/GenBank/DDBJ whole genome shotgun (WGS) entry which is preliminary data.</text>
</comment>
<proteinExistence type="predicted"/>